<dbReference type="InterPro" id="IPR013149">
    <property type="entry name" value="ADH-like_C"/>
</dbReference>
<dbReference type="AlphaFoldDB" id="A0A7S8C3P9"/>
<feature type="domain" description="Enoyl reductase (ER)" evidence="1">
    <location>
        <begin position="15"/>
        <end position="340"/>
    </location>
</feature>
<dbReference type="PANTHER" id="PTHR45033:SF2">
    <property type="entry name" value="ZINC-TYPE ALCOHOL DEHYDROGENASE-LIKE PROTEIN C1773.06C"/>
    <property type="match status" value="1"/>
</dbReference>
<protein>
    <submittedName>
        <fullName evidence="2">NAD(P)-dependent alcohol dehydrogenase</fullName>
    </submittedName>
</protein>
<dbReference type="Proteomes" id="UP000593594">
    <property type="component" value="Chromosome"/>
</dbReference>
<dbReference type="CDD" id="cd08276">
    <property type="entry name" value="MDR7"/>
    <property type="match status" value="1"/>
</dbReference>
<sequence>MTSDTMKAWRLPQFGIGNLGLDRVKRPRPGPKDVLVRTKAVSLNYRDKLVVEGGLLPAQPKMPFIPVSDFCGVVAETGDDVASFSVGDRVMGNFWTEWIDGPPPHSMLQHGASLGGPLPGALSEYIVIPESVAVAAPSNLTDEEASTLPIAALTGWFALTETARVGAGQFVLVQGTGGVSLAGMQIAAALGARVIVLSRSTAKIEKTLELGAHDGIDTSTAADWPRRVMELTDGHGVDHILEVIGGSNLSRSLEAIAAQGQISLIGFLEGMDARISAVPFMLRRARLQGVSVGHRHAFERLVRFIEGKEIHPVIDTVFSFEDARRAFNEINEGPFGKIVIQIDAKQ</sequence>
<dbReference type="Gene3D" id="3.90.180.10">
    <property type="entry name" value="Medium-chain alcohol dehydrogenases, catalytic domain"/>
    <property type="match status" value="1"/>
</dbReference>
<name>A0A7S8C3P9_9HYPH</name>
<dbReference type="InterPro" id="IPR052711">
    <property type="entry name" value="Zinc_ADH-like"/>
</dbReference>
<dbReference type="PANTHER" id="PTHR45033">
    <property type="match status" value="1"/>
</dbReference>
<dbReference type="GO" id="GO:0016491">
    <property type="term" value="F:oxidoreductase activity"/>
    <property type="evidence" value="ECO:0007669"/>
    <property type="project" value="InterPro"/>
</dbReference>
<dbReference type="InterPro" id="IPR020843">
    <property type="entry name" value="ER"/>
</dbReference>
<dbReference type="InterPro" id="IPR011032">
    <property type="entry name" value="GroES-like_sf"/>
</dbReference>
<dbReference type="InterPro" id="IPR036291">
    <property type="entry name" value="NAD(P)-bd_dom_sf"/>
</dbReference>
<organism evidence="2 3">
    <name type="scientific">Kaustia mangrovi</name>
    <dbReference type="NCBI Taxonomy" id="2593653"/>
    <lineage>
        <taxon>Bacteria</taxon>
        <taxon>Pseudomonadati</taxon>
        <taxon>Pseudomonadota</taxon>
        <taxon>Alphaproteobacteria</taxon>
        <taxon>Hyphomicrobiales</taxon>
        <taxon>Parvibaculaceae</taxon>
        <taxon>Kaustia</taxon>
    </lineage>
</organism>
<evidence type="ECO:0000259" key="1">
    <source>
        <dbReference type="SMART" id="SM00829"/>
    </source>
</evidence>
<dbReference type="Pfam" id="PF08240">
    <property type="entry name" value="ADH_N"/>
    <property type="match status" value="1"/>
</dbReference>
<gene>
    <name evidence="2" type="ORF">HW532_08790</name>
</gene>
<dbReference type="InterPro" id="IPR013154">
    <property type="entry name" value="ADH-like_N"/>
</dbReference>
<reference evidence="2 3" key="1">
    <citation type="submission" date="2020-06" db="EMBL/GenBank/DDBJ databases">
        <title>Genome sequence of 2 isolates from Red Sea Mangroves.</title>
        <authorList>
            <person name="Sefrji F."/>
            <person name="Michoud G."/>
            <person name="Merlino G."/>
            <person name="Daffonchio D."/>
        </authorList>
    </citation>
    <scope>NUCLEOTIDE SEQUENCE [LARGE SCALE GENOMIC DNA]</scope>
    <source>
        <strain evidence="2 3">R1DC25</strain>
    </source>
</reference>
<dbReference type="Pfam" id="PF00107">
    <property type="entry name" value="ADH_zinc_N"/>
    <property type="match status" value="1"/>
</dbReference>
<dbReference type="EMBL" id="CP058214">
    <property type="protein sequence ID" value="QPC42783.1"/>
    <property type="molecule type" value="Genomic_DNA"/>
</dbReference>
<dbReference type="KEGG" id="kmn:HW532_08790"/>
<dbReference type="SMART" id="SM00829">
    <property type="entry name" value="PKS_ER"/>
    <property type="match status" value="1"/>
</dbReference>
<proteinExistence type="predicted"/>
<dbReference type="SUPFAM" id="SSF50129">
    <property type="entry name" value="GroES-like"/>
    <property type="match status" value="1"/>
</dbReference>
<dbReference type="Gene3D" id="3.40.50.720">
    <property type="entry name" value="NAD(P)-binding Rossmann-like Domain"/>
    <property type="match status" value="1"/>
</dbReference>
<keyword evidence="3" id="KW-1185">Reference proteome</keyword>
<dbReference type="SUPFAM" id="SSF51735">
    <property type="entry name" value="NAD(P)-binding Rossmann-fold domains"/>
    <property type="match status" value="1"/>
</dbReference>
<accession>A0A7S8C3P9</accession>
<evidence type="ECO:0000313" key="2">
    <source>
        <dbReference type="EMBL" id="QPC42783.1"/>
    </source>
</evidence>
<evidence type="ECO:0000313" key="3">
    <source>
        <dbReference type="Proteomes" id="UP000593594"/>
    </source>
</evidence>
<dbReference type="RefSeq" id="WP_246479755.1">
    <property type="nucleotide sequence ID" value="NZ_CP058214.1"/>
</dbReference>